<comment type="caution">
    <text evidence="3">The sequence shown here is derived from an EMBL/GenBank/DDBJ whole genome shotgun (WGS) entry which is preliminary data.</text>
</comment>
<feature type="coiled-coil region" evidence="1">
    <location>
        <begin position="447"/>
        <end position="531"/>
    </location>
</feature>
<keyword evidence="4" id="KW-1185">Reference proteome</keyword>
<feature type="compositionally biased region" description="Basic and acidic residues" evidence="2">
    <location>
        <begin position="723"/>
        <end position="744"/>
    </location>
</feature>
<feature type="coiled-coil region" evidence="1">
    <location>
        <begin position="155"/>
        <end position="290"/>
    </location>
</feature>
<organism evidence="3 4">
    <name type="scientific">Mycena metata</name>
    <dbReference type="NCBI Taxonomy" id="1033252"/>
    <lineage>
        <taxon>Eukaryota</taxon>
        <taxon>Fungi</taxon>
        <taxon>Dikarya</taxon>
        <taxon>Basidiomycota</taxon>
        <taxon>Agaricomycotina</taxon>
        <taxon>Agaricomycetes</taxon>
        <taxon>Agaricomycetidae</taxon>
        <taxon>Agaricales</taxon>
        <taxon>Marasmiineae</taxon>
        <taxon>Mycenaceae</taxon>
        <taxon>Mycena</taxon>
    </lineage>
</organism>
<name>A0AAD7NHM7_9AGAR</name>
<feature type="coiled-coil region" evidence="1">
    <location>
        <begin position="23"/>
        <end position="131"/>
    </location>
</feature>
<evidence type="ECO:0000256" key="1">
    <source>
        <dbReference type="SAM" id="Coils"/>
    </source>
</evidence>
<dbReference type="Proteomes" id="UP001215598">
    <property type="component" value="Unassembled WGS sequence"/>
</dbReference>
<accession>A0AAD7NHM7</accession>
<feature type="coiled-coil region" evidence="1">
    <location>
        <begin position="560"/>
        <end position="594"/>
    </location>
</feature>
<feature type="region of interest" description="Disordered" evidence="2">
    <location>
        <begin position="614"/>
        <end position="751"/>
    </location>
</feature>
<dbReference type="EMBL" id="JARKIB010000036">
    <property type="protein sequence ID" value="KAJ7761101.1"/>
    <property type="molecule type" value="Genomic_DNA"/>
</dbReference>
<proteinExistence type="predicted"/>
<evidence type="ECO:0000313" key="4">
    <source>
        <dbReference type="Proteomes" id="UP001215598"/>
    </source>
</evidence>
<dbReference type="AlphaFoldDB" id="A0AAD7NHM7"/>
<sequence>MNSVKGIEVSEHLSRASETRALIEELQSDRASAHQVIDMLRDKLHLLSAQLVEARERVAELEAIREGKIERVETKVEDLADKLVKKEEEGARALADVVQLEARLHETDERLLKVSTTLEEKEVELKALSEKVAWEWELKEKSARITSLQGLSADMVVLREQKVTLECQVKELKEEKIALECQAREDRLKISALQVSESELVHLRVEKVALECELKETRGKLAALEDLQKDTSAKLQQSKDQARQFTEQTHQQETQLVQVRTELKSAENLKEQLRASLEAAQLSERNLNKEVHGLRPEVHALTLREVVLQEREKVLQEKSSELAAQLSKVTSEGSAREEELRRVNTKITVLQERFDSQALTLKLVKEQSGDLQERLVLSESSHATKLEFAIGKLNIELAVLREQKTGLQASLNQAKEEVVAQQAGFLSTSIDYESKLVKQEETHTKLIQAEERRAVSAEREVAEAKRLVDELMQQVEVGRVELEDVKRNSREAASRVSVGVEGEVVVLRARLEELEGENSRLQHRARILNQRYKDNDLSDSEKSFVSSLMQLSQSIHEQDIVAKENELRRRENMITSLQTRIDTLESTLARVLKERGTQGGPNSKSMVDLSLWMSSSPRSAEKKQGAAASTSARAQPLPSPTVFVPDTPPVKKSSKITKPAALDSSPTHHAHKSLAAIDADDDPLTESEDDIPISATLGKRSRTPTSGDGSSRPARRLRATATRKIDAESRKAEEPSKKVADGAKSKQRKRR</sequence>
<feature type="compositionally biased region" description="Acidic residues" evidence="2">
    <location>
        <begin position="678"/>
        <end position="691"/>
    </location>
</feature>
<protein>
    <submittedName>
        <fullName evidence="3">Uncharacterized protein</fullName>
    </submittedName>
</protein>
<evidence type="ECO:0000256" key="2">
    <source>
        <dbReference type="SAM" id="MobiDB-lite"/>
    </source>
</evidence>
<reference evidence="3" key="1">
    <citation type="submission" date="2023-03" db="EMBL/GenBank/DDBJ databases">
        <title>Massive genome expansion in bonnet fungi (Mycena s.s.) driven by repeated elements and novel gene families across ecological guilds.</title>
        <authorList>
            <consortium name="Lawrence Berkeley National Laboratory"/>
            <person name="Harder C.B."/>
            <person name="Miyauchi S."/>
            <person name="Viragh M."/>
            <person name="Kuo A."/>
            <person name="Thoen E."/>
            <person name="Andreopoulos B."/>
            <person name="Lu D."/>
            <person name="Skrede I."/>
            <person name="Drula E."/>
            <person name="Henrissat B."/>
            <person name="Morin E."/>
            <person name="Kohler A."/>
            <person name="Barry K."/>
            <person name="LaButti K."/>
            <person name="Morin E."/>
            <person name="Salamov A."/>
            <person name="Lipzen A."/>
            <person name="Mereny Z."/>
            <person name="Hegedus B."/>
            <person name="Baldrian P."/>
            <person name="Stursova M."/>
            <person name="Weitz H."/>
            <person name="Taylor A."/>
            <person name="Grigoriev I.V."/>
            <person name="Nagy L.G."/>
            <person name="Martin F."/>
            <person name="Kauserud H."/>
        </authorList>
    </citation>
    <scope>NUCLEOTIDE SEQUENCE</scope>
    <source>
        <strain evidence="3">CBHHK182m</strain>
    </source>
</reference>
<keyword evidence="1" id="KW-0175">Coiled coil</keyword>
<evidence type="ECO:0000313" key="3">
    <source>
        <dbReference type="EMBL" id="KAJ7761101.1"/>
    </source>
</evidence>
<gene>
    <name evidence="3" type="ORF">B0H16DRAFT_559709</name>
</gene>